<evidence type="ECO:0000256" key="9">
    <source>
        <dbReference type="ARBA" id="ARBA00023316"/>
    </source>
</evidence>
<keyword evidence="8 10" id="KW-0131">Cell cycle</keyword>
<gene>
    <name evidence="10" type="primary">murF</name>
    <name evidence="15" type="ORF">SAMN05443377_10183</name>
</gene>
<dbReference type="EC" id="6.3.2.10" evidence="10 11"/>
<dbReference type="SUPFAM" id="SSF63418">
    <property type="entry name" value="MurE/MurF N-terminal domain"/>
    <property type="match status" value="1"/>
</dbReference>
<organism evidence="15 16">
    <name type="scientific">Propionibacterium cyclohexanicum</name>
    <dbReference type="NCBI Taxonomy" id="64702"/>
    <lineage>
        <taxon>Bacteria</taxon>
        <taxon>Bacillati</taxon>
        <taxon>Actinomycetota</taxon>
        <taxon>Actinomycetes</taxon>
        <taxon>Propionibacteriales</taxon>
        <taxon>Propionibacteriaceae</taxon>
        <taxon>Propionibacterium</taxon>
    </lineage>
</organism>
<dbReference type="InterPro" id="IPR013221">
    <property type="entry name" value="Mur_ligase_cen"/>
</dbReference>
<dbReference type="SUPFAM" id="SSF53623">
    <property type="entry name" value="MurD-like peptide ligases, catalytic domain"/>
    <property type="match status" value="1"/>
</dbReference>
<evidence type="ECO:0000256" key="7">
    <source>
        <dbReference type="ARBA" id="ARBA00022984"/>
    </source>
</evidence>
<dbReference type="GO" id="GO:0008766">
    <property type="term" value="F:UDP-N-acetylmuramoylalanyl-D-glutamyl-2,6-diaminopimelate-D-alanyl-D-alanine ligase activity"/>
    <property type="evidence" value="ECO:0007669"/>
    <property type="project" value="RHEA"/>
</dbReference>
<keyword evidence="4 10" id="KW-0547">Nucleotide-binding</keyword>
<proteinExistence type="inferred from homology"/>
<dbReference type="GO" id="GO:0009252">
    <property type="term" value="P:peptidoglycan biosynthetic process"/>
    <property type="evidence" value="ECO:0007669"/>
    <property type="project" value="UniProtKB-UniRule"/>
</dbReference>
<dbReference type="Pfam" id="PF02875">
    <property type="entry name" value="Mur_ligase_C"/>
    <property type="match status" value="1"/>
</dbReference>
<dbReference type="Gene3D" id="3.40.1390.10">
    <property type="entry name" value="MurE/MurF, N-terminal domain"/>
    <property type="match status" value="1"/>
</dbReference>
<dbReference type="InterPro" id="IPR004101">
    <property type="entry name" value="Mur_ligase_C"/>
</dbReference>
<reference evidence="15 16" key="1">
    <citation type="submission" date="2016-10" db="EMBL/GenBank/DDBJ databases">
        <authorList>
            <person name="de Groot N.N."/>
        </authorList>
    </citation>
    <scope>NUCLEOTIDE SEQUENCE [LARGE SCALE GENOMIC DNA]</scope>
    <source>
        <strain evidence="15 16">DSM 16859</strain>
    </source>
</reference>
<evidence type="ECO:0000256" key="4">
    <source>
        <dbReference type="ARBA" id="ARBA00022741"/>
    </source>
</evidence>
<comment type="function">
    <text evidence="10 11">Involved in cell wall formation. Catalyzes the final step in the synthesis of UDP-N-acetylmuramoyl-pentapeptide, the precursor of murein.</text>
</comment>
<dbReference type="UniPathway" id="UPA00219"/>
<comment type="subcellular location">
    <subcellularLocation>
        <location evidence="10 11">Cytoplasm</location>
    </subcellularLocation>
</comment>
<keyword evidence="7 10" id="KW-0573">Peptidoglycan synthesis</keyword>
<keyword evidence="9 10" id="KW-0961">Cell wall biogenesis/degradation</keyword>
<keyword evidence="6 10" id="KW-0133">Cell shape</keyword>
<evidence type="ECO:0000256" key="6">
    <source>
        <dbReference type="ARBA" id="ARBA00022960"/>
    </source>
</evidence>
<dbReference type="InterPro" id="IPR000713">
    <property type="entry name" value="Mur_ligase_N"/>
</dbReference>
<feature type="domain" description="Mur ligase central" evidence="14">
    <location>
        <begin position="115"/>
        <end position="317"/>
    </location>
</feature>
<dbReference type="STRING" id="64702.SAMN05443377_10183"/>
<dbReference type="AlphaFoldDB" id="A0A1H9PJA9"/>
<dbReference type="GO" id="GO:0071555">
    <property type="term" value="P:cell wall organization"/>
    <property type="evidence" value="ECO:0007669"/>
    <property type="project" value="UniProtKB-KW"/>
</dbReference>
<feature type="domain" description="Mur ligase C-terminal" evidence="13">
    <location>
        <begin position="342"/>
        <end position="469"/>
    </location>
</feature>
<comment type="similarity">
    <text evidence="10">Belongs to the MurCDEF family. MurF subfamily.</text>
</comment>
<dbReference type="PANTHER" id="PTHR43024:SF1">
    <property type="entry name" value="UDP-N-ACETYLMURAMOYL-TRIPEPTIDE--D-ALANYL-D-ALANINE LIGASE"/>
    <property type="match status" value="1"/>
</dbReference>
<keyword evidence="1 10" id="KW-0963">Cytoplasm</keyword>
<sequence length="494" mass="50799">MLSRTVGEIARLIEDQGCPCRIEGDPAVRVGPEVVIDTRQVSPGALFVGLPGEHVDGADLAPAAGRAGAGAALVGHPVDADLPCLVSPQAAAGLSALARGLVDEQRRRGLVTFAITGSAGKTSTKDLLAQVLAASAPTVSPVGNHNNEIGVPLTACALDDTTRFLVSEMGARGIGHIAALCRIVPPTISTVLNVGTAHLGEFGSRDAIARAKGEILEALPPDGWAVLNAGDPRVDAMEARTRARIARWCAAPGGSEQDVRRVRAELVVSASQIAFDDLDRASFTLHARTEDEESSQRVRLGLIGAHQLPNAVAAATMALAAGLGLDAVADALSHATTRSPLRMELHETAGGAAIINDCYNANPESVEAALGALADIGRARRRSHPGARTIAVLGDMAELGSQSAALHAAVGSRAGELGIDEVIGVGEFGEIVARAAQSAGARARRAAKQEVAGLIELCPGDVVLVKASRVLKLEEITDQLLDRAAGGAEGRIHR</sequence>
<dbReference type="Gene3D" id="3.90.190.20">
    <property type="entry name" value="Mur ligase, C-terminal domain"/>
    <property type="match status" value="1"/>
</dbReference>
<evidence type="ECO:0000256" key="10">
    <source>
        <dbReference type="HAMAP-Rule" id="MF_02019"/>
    </source>
</evidence>
<dbReference type="InterPro" id="IPR036615">
    <property type="entry name" value="Mur_ligase_C_dom_sf"/>
</dbReference>
<dbReference type="GO" id="GO:0005524">
    <property type="term" value="F:ATP binding"/>
    <property type="evidence" value="ECO:0007669"/>
    <property type="project" value="UniProtKB-UniRule"/>
</dbReference>
<evidence type="ECO:0000259" key="14">
    <source>
        <dbReference type="Pfam" id="PF08245"/>
    </source>
</evidence>
<keyword evidence="2 10" id="KW-0436">Ligase</keyword>
<dbReference type="GO" id="GO:0005737">
    <property type="term" value="C:cytoplasm"/>
    <property type="evidence" value="ECO:0007669"/>
    <property type="project" value="UniProtKB-SubCell"/>
</dbReference>
<dbReference type="InterPro" id="IPR035911">
    <property type="entry name" value="MurE/MurF_N"/>
</dbReference>
<dbReference type="GO" id="GO:0047480">
    <property type="term" value="F:UDP-N-acetylmuramoyl-tripeptide-D-alanyl-D-alanine ligase activity"/>
    <property type="evidence" value="ECO:0007669"/>
    <property type="project" value="UniProtKB-UniRule"/>
</dbReference>
<dbReference type="Gene3D" id="3.40.1190.10">
    <property type="entry name" value="Mur-like, catalytic domain"/>
    <property type="match status" value="1"/>
</dbReference>
<evidence type="ECO:0000256" key="11">
    <source>
        <dbReference type="RuleBase" id="RU004136"/>
    </source>
</evidence>
<dbReference type="PANTHER" id="PTHR43024">
    <property type="entry name" value="UDP-N-ACETYLMURAMOYL-TRIPEPTIDE--D-ALANYL-D-ALANINE LIGASE"/>
    <property type="match status" value="1"/>
</dbReference>
<dbReference type="InterPro" id="IPR005863">
    <property type="entry name" value="UDP-N-AcMur_synth"/>
</dbReference>
<evidence type="ECO:0000259" key="13">
    <source>
        <dbReference type="Pfam" id="PF02875"/>
    </source>
</evidence>
<evidence type="ECO:0000256" key="2">
    <source>
        <dbReference type="ARBA" id="ARBA00022598"/>
    </source>
</evidence>
<keyword evidence="5 10" id="KW-0067">ATP-binding</keyword>
<protein>
    <recommendedName>
        <fullName evidence="10 11">UDP-N-acetylmuramoyl-tripeptide--D-alanyl-D-alanine ligase</fullName>
        <ecNumber evidence="10 11">6.3.2.10</ecNumber>
    </recommendedName>
    <alternativeName>
        <fullName evidence="10">D-alanyl-D-alanine-adding enzyme</fullName>
    </alternativeName>
</protein>
<evidence type="ECO:0000256" key="5">
    <source>
        <dbReference type="ARBA" id="ARBA00022840"/>
    </source>
</evidence>
<evidence type="ECO:0000256" key="1">
    <source>
        <dbReference type="ARBA" id="ARBA00022490"/>
    </source>
</evidence>
<dbReference type="EMBL" id="FOGZ01000001">
    <property type="protein sequence ID" value="SER48278.1"/>
    <property type="molecule type" value="Genomic_DNA"/>
</dbReference>
<evidence type="ECO:0000256" key="3">
    <source>
        <dbReference type="ARBA" id="ARBA00022618"/>
    </source>
</evidence>
<dbReference type="GO" id="GO:0051301">
    <property type="term" value="P:cell division"/>
    <property type="evidence" value="ECO:0007669"/>
    <property type="project" value="UniProtKB-KW"/>
</dbReference>
<dbReference type="NCBIfam" id="TIGR01143">
    <property type="entry name" value="murF"/>
    <property type="match status" value="1"/>
</dbReference>
<dbReference type="InterPro" id="IPR051046">
    <property type="entry name" value="MurCDEF_CellWall_CoF430Synth"/>
</dbReference>
<dbReference type="Pfam" id="PF01225">
    <property type="entry name" value="Mur_ligase"/>
    <property type="match status" value="1"/>
</dbReference>
<evidence type="ECO:0000256" key="8">
    <source>
        <dbReference type="ARBA" id="ARBA00023306"/>
    </source>
</evidence>
<dbReference type="Pfam" id="PF08245">
    <property type="entry name" value="Mur_ligase_M"/>
    <property type="match status" value="1"/>
</dbReference>
<comment type="catalytic activity">
    <reaction evidence="10 11">
        <text>D-alanyl-D-alanine + UDP-N-acetyl-alpha-D-muramoyl-L-alanyl-gamma-D-glutamyl-meso-2,6-diaminopimelate + ATP = UDP-N-acetyl-alpha-D-muramoyl-L-alanyl-gamma-D-glutamyl-meso-2,6-diaminopimeloyl-D-alanyl-D-alanine + ADP + phosphate + H(+)</text>
        <dbReference type="Rhea" id="RHEA:28374"/>
        <dbReference type="ChEBI" id="CHEBI:15378"/>
        <dbReference type="ChEBI" id="CHEBI:30616"/>
        <dbReference type="ChEBI" id="CHEBI:43474"/>
        <dbReference type="ChEBI" id="CHEBI:57822"/>
        <dbReference type="ChEBI" id="CHEBI:61386"/>
        <dbReference type="ChEBI" id="CHEBI:83905"/>
        <dbReference type="ChEBI" id="CHEBI:456216"/>
        <dbReference type="EC" id="6.3.2.10"/>
    </reaction>
</comment>
<dbReference type="HAMAP" id="MF_02019">
    <property type="entry name" value="MurF"/>
    <property type="match status" value="1"/>
</dbReference>
<evidence type="ECO:0000313" key="16">
    <source>
        <dbReference type="Proteomes" id="UP000198815"/>
    </source>
</evidence>
<dbReference type="SUPFAM" id="SSF53244">
    <property type="entry name" value="MurD-like peptide ligases, peptide-binding domain"/>
    <property type="match status" value="1"/>
</dbReference>
<keyword evidence="16" id="KW-1185">Reference proteome</keyword>
<dbReference type="InterPro" id="IPR036565">
    <property type="entry name" value="Mur-like_cat_sf"/>
</dbReference>
<feature type="binding site" evidence="10">
    <location>
        <begin position="117"/>
        <end position="123"/>
    </location>
    <ligand>
        <name>ATP</name>
        <dbReference type="ChEBI" id="CHEBI:30616"/>
    </ligand>
</feature>
<feature type="domain" description="Mur ligase N-terminal catalytic" evidence="12">
    <location>
        <begin position="34"/>
        <end position="78"/>
    </location>
</feature>
<dbReference type="Proteomes" id="UP000198815">
    <property type="component" value="Unassembled WGS sequence"/>
</dbReference>
<keyword evidence="3 10" id="KW-0132">Cell division</keyword>
<evidence type="ECO:0000313" key="15">
    <source>
        <dbReference type="EMBL" id="SER48278.1"/>
    </source>
</evidence>
<dbReference type="GO" id="GO:0008360">
    <property type="term" value="P:regulation of cell shape"/>
    <property type="evidence" value="ECO:0007669"/>
    <property type="project" value="UniProtKB-KW"/>
</dbReference>
<comment type="pathway">
    <text evidence="10 11">Cell wall biogenesis; peptidoglycan biosynthesis.</text>
</comment>
<accession>A0A1H9PJA9</accession>
<name>A0A1H9PJA9_9ACTN</name>
<evidence type="ECO:0000259" key="12">
    <source>
        <dbReference type="Pfam" id="PF01225"/>
    </source>
</evidence>